<sequence>MGDFSFLVGLKTFVDGAKNQCFSSIDHYKFYQFLLIPTIVLTLMMALTKRRRNMLLSFLDGRPGLIFPMDAMTRSSRISYCCAFGAAAFLVYQILLDHKVAIDYQGPLIMKTLIAIVSMFIYGMVFLPVFTSLALGTAFSYILGTLYVWVLSAVEIFRVTECDFNAAGRAVLVVRALPSLFCLTYLSISMPVKFCLALKDKRYLKPNLGDDPYNETVQQVKESYQGRYVRKLLRKPKKL</sequence>
<keyword evidence="1" id="KW-1133">Transmembrane helix</keyword>
<keyword evidence="3" id="KW-1185">Reference proteome</keyword>
<proteinExistence type="predicted"/>
<accession>A0A8S4A177</accession>
<keyword evidence="1" id="KW-0812">Transmembrane</keyword>
<evidence type="ECO:0000256" key="1">
    <source>
        <dbReference type="SAM" id="Phobius"/>
    </source>
</evidence>
<evidence type="ECO:0000313" key="3">
    <source>
        <dbReference type="Proteomes" id="UP000678393"/>
    </source>
</evidence>
<feature type="transmembrane region" description="Helical" evidence="1">
    <location>
        <begin position="30"/>
        <end position="48"/>
    </location>
</feature>
<dbReference type="OrthoDB" id="2376984at2759"/>
<organism evidence="2 3">
    <name type="scientific">Candidula unifasciata</name>
    <dbReference type="NCBI Taxonomy" id="100452"/>
    <lineage>
        <taxon>Eukaryota</taxon>
        <taxon>Metazoa</taxon>
        <taxon>Spiralia</taxon>
        <taxon>Lophotrochozoa</taxon>
        <taxon>Mollusca</taxon>
        <taxon>Gastropoda</taxon>
        <taxon>Heterobranchia</taxon>
        <taxon>Euthyneura</taxon>
        <taxon>Panpulmonata</taxon>
        <taxon>Eupulmonata</taxon>
        <taxon>Stylommatophora</taxon>
        <taxon>Helicina</taxon>
        <taxon>Helicoidea</taxon>
        <taxon>Geomitridae</taxon>
        <taxon>Candidula</taxon>
    </lineage>
</organism>
<protein>
    <submittedName>
        <fullName evidence="2">Uncharacterized protein</fullName>
    </submittedName>
</protein>
<feature type="non-terminal residue" evidence="2">
    <location>
        <position position="239"/>
    </location>
</feature>
<feature type="transmembrane region" description="Helical" evidence="1">
    <location>
        <begin position="138"/>
        <end position="157"/>
    </location>
</feature>
<dbReference type="GO" id="GO:0034632">
    <property type="term" value="F:retinol transmembrane transporter activity"/>
    <property type="evidence" value="ECO:0007669"/>
    <property type="project" value="InterPro"/>
</dbReference>
<comment type="caution">
    <text evidence="2">The sequence shown here is derived from an EMBL/GenBank/DDBJ whole genome shotgun (WGS) entry which is preliminary data.</text>
</comment>
<dbReference type="EMBL" id="CAJHNH020007868">
    <property type="protein sequence ID" value="CAG5135054.1"/>
    <property type="molecule type" value="Genomic_DNA"/>
</dbReference>
<reference evidence="2" key="1">
    <citation type="submission" date="2021-04" db="EMBL/GenBank/DDBJ databases">
        <authorList>
            <consortium name="Molecular Ecology Group"/>
        </authorList>
    </citation>
    <scope>NUCLEOTIDE SEQUENCE</scope>
</reference>
<feature type="transmembrane region" description="Helical" evidence="1">
    <location>
        <begin position="177"/>
        <end position="198"/>
    </location>
</feature>
<evidence type="ECO:0000313" key="2">
    <source>
        <dbReference type="EMBL" id="CAG5135054.1"/>
    </source>
</evidence>
<name>A0A8S4A177_9EUPU</name>
<dbReference type="Pfam" id="PF14752">
    <property type="entry name" value="RBP_receptor"/>
    <property type="match status" value="1"/>
</dbReference>
<gene>
    <name evidence="2" type="ORF">CUNI_LOCUS20612</name>
</gene>
<dbReference type="InterPro" id="IPR026612">
    <property type="entry name" value="STRA6-like"/>
</dbReference>
<dbReference type="Proteomes" id="UP000678393">
    <property type="component" value="Unassembled WGS sequence"/>
</dbReference>
<feature type="transmembrane region" description="Helical" evidence="1">
    <location>
        <begin position="78"/>
        <end position="96"/>
    </location>
</feature>
<dbReference type="AlphaFoldDB" id="A0A8S4A177"/>
<feature type="transmembrane region" description="Helical" evidence="1">
    <location>
        <begin position="108"/>
        <end position="131"/>
    </location>
</feature>
<keyword evidence="1" id="KW-0472">Membrane</keyword>
<dbReference type="GO" id="GO:0038023">
    <property type="term" value="F:signaling receptor activity"/>
    <property type="evidence" value="ECO:0007669"/>
    <property type="project" value="InterPro"/>
</dbReference>